<name>A0A4Z0W5G2_9GAMM</name>
<feature type="transmembrane region" description="Helical" evidence="7">
    <location>
        <begin position="44"/>
        <end position="65"/>
    </location>
</feature>
<reference evidence="8 9" key="1">
    <citation type="submission" date="2019-04" db="EMBL/GenBank/DDBJ databases">
        <title>Natronospirillum operosus gen. nov., sp. nov., a haloalkaliphilic satellite isolated from decaying biomass of laboratory culture of cyanobacterium Geitlerinema sp. and proposal of Natronospirillaceae fam. nov. and Saccharospirillaceae fam. nov.</title>
        <authorList>
            <person name="Kevbrin V."/>
            <person name="Boltyanskaya Y."/>
            <person name="Koziaeva V."/>
            <person name="Grouzdev D.S."/>
            <person name="Park M."/>
            <person name="Cho J."/>
        </authorList>
    </citation>
    <scope>NUCLEOTIDE SEQUENCE [LARGE SCALE GENOMIC DNA]</scope>
    <source>
        <strain evidence="8 9">G-116</strain>
    </source>
</reference>
<gene>
    <name evidence="8" type="ORF">E4656_14610</name>
</gene>
<dbReference type="InterPro" id="IPR022791">
    <property type="entry name" value="L-PG_synthase/AglD"/>
</dbReference>
<organism evidence="8 9">
    <name type="scientific">Natronospirillum operosum</name>
    <dbReference type="NCBI Taxonomy" id="2759953"/>
    <lineage>
        <taxon>Bacteria</taxon>
        <taxon>Pseudomonadati</taxon>
        <taxon>Pseudomonadota</taxon>
        <taxon>Gammaproteobacteria</taxon>
        <taxon>Oceanospirillales</taxon>
        <taxon>Natronospirillaceae</taxon>
        <taxon>Natronospirillum</taxon>
    </lineage>
</organism>
<evidence type="ECO:0000256" key="4">
    <source>
        <dbReference type="ARBA" id="ARBA00022989"/>
    </source>
</evidence>
<evidence type="ECO:0000256" key="7">
    <source>
        <dbReference type="SAM" id="Phobius"/>
    </source>
</evidence>
<feature type="transmembrane region" description="Helical" evidence="7">
    <location>
        <begin position="211"/>
        <end position="236"/>
    </location>
</feature>
<dbReference type="PANTHER" id="PTHR40277:SF1">
    <property type="entry name" value="BLL5419 PROTEIN"/>
    <property type="match status" value="1"/>
</dbReference>
<evidence type="ECO:0000256" key="6">
    <source>
        <dbReference type="SAM" id="MobiDB-lite"/>
    </source>
</evidence>
<feature type="transmembrane region" description="Helical" evidence="7">
    <location>
        <begin position="165"/>
        <end position="182"/>
    </location>
</feature>
<comment type="caution">
    <text evidence="8">The sequence shown here is derived from an EMBL/GenBank/DDBJ whole genome shotgun (WGS) entry which is preliminary data.</text>
</comment>
<dbReference type="AlphaFoldDB" id="A0A4Z0W5G2"/>
<sequence>MMTVAVRWQPLLKWLVAIGLLVLVLLWIDPEALLAQFATLHPGWLGLALLVGALQIVLSAGRWWYTARQLGLRLSFRRAVADYFLSTLVNQVVPGGVMGDVARGLRHGVRLSTSGRQYGAAIRAVMLERLSGQLVLLPLLAVLLLATVSGRQVADTLLQMAGEQLPILGALLILVLAMAAALKRLRLPALKRLGTVLREDAGRALLRWPVVVWQGLSSLAVVGSYLLLFLLCARALGVSTPALTLLPLIPLVLLGMLVPFTVSGWGVREGVAALLWPLAGLPAAEGVALSMLYGVLILLSSLPGLLTVLGETLAQSKERSNSVSGPSSKRRKSGRSASSS</sequence>
<feature type="transmembrane region" description="Helical" evidence="7">
    <location>
        <begin position="274"/>
        <end position="299"/>
    </location>
</feature>
<evidence type="ECO:0000256" key="2">
    <source>
        <dbReference type="ARBA" id="ARBA00022475"/>
    </source>
</evidence>
<evidence type="ECO:0000256" key="5">
    <source>
        <dbReference type="ARBA" id="ARBA00023136"/>
    </source>
</evidence>
<keyword evidence="5 7" id="KW-0472">Membrane</keyword>
<protein>
    <submittedName>
        <fullName evidence="8">Flippase-like domain-containing protein</fullName>
    </submittedName>
</protein>
<feature type="transmembrane region" description="Helical" evidence="7">
    <location>
        <begin position="242"/>
        <end position="262"/>
    </location>
</feature>
<proteinExistence type="predicted"/>
<evidence type="ECO:0000313" key="9">
    <source>
        <dbReference type="Proteomes" id="UP000297475"/>
    </source>
</evidence>
<evidence type="ECO:0000313" key="8">
    <source>
        <dbReference type="EMBL" id="TGG92107.1"/>
    </source>
</evidence>
<feature type="region of interest" description="Disordered" evidence="6">
    <location>
        <begin position="315"/>
        <end position="340"/>
    </location>
</feature>
<dbReference type="PANTHER" id="PTHR40277">
    <property type="entry name" value="BLL5419 PROTEIN"/>
    <property type="match status" value="1"/>
</dbReference>
<keyword evidence="4 7" id="KW-1133">Transmembrane helix</keyword>
<dbReference type="Pfam" id="PF03706">
    <property type="entry name" value="LPG_synthase_TM"/>
    <property type="match status" value="1"/>
</dbReference>
<keyword evidence="3 7" id="KW-0812">Transmembrane</keyword>
<keyword evidence="9" id="KW-1185">Reference proteome</keyword>
<dbReference type="EMBL" id="SRMF01000006">
    <property type="protein sequence ID" value="TGG92107.1"/>
    <property type="molecule type" value="Genomic_DNA"/>
</dbReference>
<evidence type="ECO:0000256" key="1">
    <source>
        <dbReference type="ARBA" id="ARBA00004651"/>
    </source>
</evidence>
<evidence type="ECO:0000256" key="3">
    <source>
        <dbReference type="ARBA" id="ARBA00022692"/>
    </source>
</evidence>
<keyword evidence="2" id="KW-1003">Cell membrane</keyword>
<dbReference type="GO" id="GO:0005886">
    <property type="term" value="C:plasma membrane"/>
    <property type="evidence" value="ECO:0007669"/>
    <property type="project" value="UniProtKB-SubCell"/>
</dbReference>
<accession>A0A4Z0W5G2</accession>
<dbReference type="Proteomes" id="UP000297475">
    <property type="component" value="Unassembled WGS sequence"/>
</dbReference>
<dbReference type="RefSeq" id="WP_135484036.1">
    <property type="nucleotide sequence ID" value="NZ_SRMF01000006.1"/>
</dbReference>
<dbReference type="OrthoDB" id="9126302at2"/>
<comment type="subcellular location">
    <subcellularLocation>
        <location evidence="1">Cell membrane</location>
        <topology evidence="1">Multi-pass membrane protein</topology>
    </subcellularLocation>
</comment>